<proteinExistence type="predicted"/>
<gene>
    <name evidence="2" type="ORF">M5D96_003525</name>
</gene>
<accession>A0A9P9YSS6</accession>
<reference evidence="2" key="1">
    <citation type="journal article" date="2023" name="Genome Biol. Evol.">
        <title>Long-read-based Genome Assembly of Drosophila gunungcola Reveals Fewer Chemosensory Genes in Flower-breeding Species.</title>
        <authorList>
            <person name="Negi A."/>
            <person name="Liao B.Y."/>
            <person name="Yeh S.D."/>
        </authorList>
    </citation>
    <scope>NUCLEOTIDE SEQUENCE</scope>
    <source>
        <strain evidence="2">Sukarami</strain>
    </source>
</reference>
<keyword evidence="3" id="KW-1185">Reference proteome</keyword>
<name>A0A9P9YSS6_9MUSC</name>
<dbReference type="Proteomes" id="UP001059596">
    <property type="component" value="Unassembled WGS sequence"/>
</dbReference>
<feature type="region of interest" description="Disordered" evidence="1">
    <location>
        <begin position="24"/>
        <end position="68"/>
    </location>
</feature>
<evidence type="ECO:0000256" key="1">
    <source>
        <dbReference type="SAM" id="MobiDB-lite"/>
    </source>
</evidence>
<comment type="caution">
    <text evidence="2">The sequence shown here is derived from an EMBL/GenBank/DDBJ whole genome shotgun (WGS) entry which is preliminary data.</text>
</comment>
<protein>
    <submittedName>
        <fullName evidence="2">Uncharacterized protein</fullName>
    </submittedName>
</protein>
<dbReference type="AlphaFoldDB" id="A0A9P9YSS6"/>
<evidence type="ECO:0000313" key="2">
    <source>
        <dbReference type="EMBL" id="KAI8042223.1"/>
    </source>
</evidence>
<sequence length="156" mass="17778">MTRSQRRRRSNWTDWGQVWSHVTTSRRAEAQSHSQSHGLSRSISQLSTTLTDGQESEESQPAEDKRRQRQMLFIKKQNISQCFGPNKWEVLFVPSHPDQVRSTVVRCGAVWCGPAKDQASTTKVGAVRGARRPAANFFDVRCQRAAKSLMSRMCTR</sequence>
<organism evidence="2 3">
    <name type="scientific">Drosophila gunungcola</name>
    <name type="common">fruit fly</name>
    <dbReference type="NCBI Taxonomy" id="103775"/>
    <lineage>
        <taxon>Eukaryota</taxon>
        <taxon>Metazoa</taxon>
        <taxon>Ecdysozoa</taxon>
        <taxon>Arthropoda</taxon>
        <taxon>Hexapoda</taxon>
        <taxon>Insecta</taxon>
        <taxon>Pterygota</taxon>
        <taxon>Neoptera</taxon>
        <taxon>Endopterygota</taxon>
        <taxon>Diptera</taxon>
        <taxon>Brachycera</taxon>
        <taxon>Muscomorpha</taxon>
        <taxon>Ephydroidea</taxon>
        <taxon>Drosophilidae</taxon>
        <taxon>Drosophila</taxon>
        <taxon>Sophophora</taxon>
    </lineage>
</organism>
<evidence type="ECO:0000313" key="3">
    <source>
        <dbReference type="Proteomes" id="UP001059596"/>
    </source>
</evidence>
<dbReference type="EMBL" id="JAMKOV010000002">
    <property type="protein sequence ID" value="KAI8042223.1"/>
    <property type="molecule type" value="Genomic_DNA"/>
</dbReference>
<feature type="compositionally biased region" description="Polar residues" evidence="1">
    <location>
        <begin position="24"/>
        <end position="53"/>
    </location>
</feature>